<evidence type="ECO:0008006" key="3">
    <source>
        <dbReference type="Google" id="ProtNLM"/>
    </source>
</evidence>
<dbReference type="PROSITE" id="PS51257">
    <property type="entry name" value="PROKAR_LIPOPROTEIN"/>
    <property type="match status" value="1"/>
</dbReference>
<keyword evidence="2" id="KW-1185">Reference proteome</keyword>
<name>A0ABT7EF93_9GAMM</name>
<evidence type="ECO:0000313" key="2">
    <source>
        <dbReference type="Proteomes" id="UP001231915"/>
    </source>
</evidence>
<protein>
    <recommendedName>
        <fullName evidence="3">Lipoprotein</fullName>
    </recommendedName>
</protein>
<dbReference type="RefSeq" id="WP_284136227.1">
    <property type="nucleotide sequence ID" value="NZ_JASJUT010000001.1"/>
</dbReference>
<dbReference type="Proteomes" id="UP001231915">
    <property type="component" value="Unassembled WGS sequence"/>
</dbReference>
<sequence>MKYAFSILLLLSLIGCDMSDEISSLGKAGDVEKVWIYAQFNVP</sequence>
<organism evidence="1 2">
    <name type="scientific">Pseudoalteromonas obscura</name>
    <dbReference type="NCBI Taxonomy" id="3048491"/>
    <lineage>
        <taxon>Bacteria</taxon>
        <taxon>Pseudomonadati</taxon>
        <taxon>Pseudomonadota</taxon>
        <taxon>Gammaproteobacteria</taxon>
        <taxon>Alteromonadales</taxon>
        <taxon>Pseudoalteromonadaceae</taxon>
        <taxon>Pseudoalteromonas</taxon>
    </lineage>
</organism>
<dbReference type="EMBL" id="JASJUT010000001">
    <property type="protein sequence ID" value="MDK2593952.1"/>
    <property type="molecule type" value="Genomic_DNA"/>
</dbReference>
<proteinExistence type="predicted"/>
<accession>A0ABT7EF93</accession>
<gene>
    <name evidence="1" type="ORF">QNM18_02580</name>
</gene>
<evidence type="ECO:0000313" key="1">
    <source>
        <dbReference type="EMBL" id="MDK2593952.1"/>
    </source>
</evidence>
<reference evidence="1 2" key="1">
    <citation type="submission" date="2023-05" db="EMBL/GenBank/DDBJ databases">
        <title>Pseudoalteromonas ardens sp. nov., Pseudoalteromonas obscura sp. nov., and Pseudoalteromonas umbrosa sp. nov., isolated from the coral Montipora capitata.</title>
        <authorList>
            <person name="Thomas E.M."/>
            <person name="Smith E.M."/>
            <person name="Papke E."/>
            <person name="Shlafstein M.D."/>
            <person name="Oline D.K."/>
            <person name="Videau P."/>
            <person name="Saw J.H."/>
            <person name="Strangman W.K."/>
            <person name="Ushijima B."/>
        </authorList>
    </citation>
    <scope>NUCLEOTIDE SEQUENCE [LARGE SCALE GENOMIC DNA]</scope>
    <source>
        <strain evidence="1 2">P94</strain>
    </source>
</reference>
<comment type="caution">
    <text evidence="1">The sequence shown here is derived from an EMBL/GenBank/DDBJ whole genome shotgun (WGS) entry which is preliminary data.</text>
</comment>